<keyword evidence="8" id="KW-0472">Membrane</keyword>
<evidence type="ECO:0000256" key="1">
    <source>
        <dbReference type="ARBA" id="ARBA00022670"/>
    </source>
</evidence>
<dbReference type="Pfam" id="PF23368">
    <property type="entry name" value="DUF7092"/>
    <property type="match status" value="1"/>
</dbReference>
<comment type="caution">
    <text evidence="11">The sequence shown here is derived from an EMBL/GenBank/DDBJ whole genome shotgun (WGS) entry which is preliminary data.</text>
</comment>
<keyword evidence="4 6" id="KW-0862">Zinc</keyword>
<feature type="domain" description="Peptidase M48" evidence="9">
    <location>
        <begin position="158"/>
        <end position="332"/>
    </location>
</feature>
<evidence type="ECO:0000256" key="7">
    <source>
        <dbReference type="SAM" id="MobiDB-lite"/>
    </source>
</evidence>
<dbReference type="GO" id="GO:0008237">
    <property type="term" value="F:metallopeptidase activity"/>
    <property type="evidence" value="ECO:0007669"/>
    <property type="project" value="UniProtKB-KW"/>
</dbReference>
<dbReference type="InterPro" id="IPR055518">
    <property type="entry name" value="DUF7092"/>
</dbReference>
<dbReference type="Gene3D" id="3.30.2010.10">
    <property type="entry name" value="Metalloproteases ('zincins'), catalytic domain"/>
    <property type="match status" value="1"/>
</dbReference>
<dbReference type="PANTHER" id="PTHR22726:SF1">
    <property type="entry name" value="METALLOENDOPEPTIDASE OMA1, MITOCHONDRIAL"/>
    <property type="match status" value="1"/>
</dbReference>
<evidence type="ECO:0000256" key="4">
    <source>
        <dbReference type="ARBA" id="ARBA00022833"/>
    </source>
</evidence>
<evidence type="ECO:0000256" key="8">
    <source>
        <dbReference type="SAM" id="Phobius"/>
    </source>
</evidence>
<proteinExistence type="inferred from homology"/>
<protein>
    <submittedName>
        <fullName evidence="11">M48 family metalloprotease</fullName>
    </submittedName>
</protein>
<keyword evidence="2" id="KW-0479">Metal-binding</keyword>
<dbReference type="PANTHER" id="PTHR22726">
    <property type="entry name" value="METALLOENDOPEPTIDASE OMA1"/>
    <property type="match status" value="1"/>
</dbReference>
<comment type="cofactor">
    <cofactor evidence="6">
        <name>Zn(2+)</name>
        <dbReference type="ChEBI" id="CHEBI:29105"/>
    </cofactor>
    <text evidence="6">Binds 1 zinc ion per subunit.</text>
</comment>
<evidence type="ECO:0000256" key="6">
    <source>
        <dbReference type="RuleBase" id="RU003983"/>
    </source>
</evidence>
<feature type="transmembrane region" description="Helical" evidence="8">
    <location>
        <begin position="98"/>
        <end position="118"/>
    </location>
</feature>
<feature type="domain" description="DUF7092" evidence="10">
    <location>
        <begin position="3"/>
        <end position="81"/>
    </location>
</feature>
<reference evidence="11 12" key="1">
    <citation type="submission" date="2019-12" db="EMBL/GenBank/DDBJ databases">
        <title>Comparative genomics gives insights into the taxonomy of the Azoarcus-Aromatoleum group and reveals separate origins of nif in the plant-associated Azoarcus and non-plant-associated Aromatoleum sub-groups.</title>
        <authorList>
            <person name="Lafos M."/>
            <person name="Maluk M."/>
            <person name="Batista M."/>
            <person name="Junghare M."/>
            <person name="Carmona M."/>
            <person name="Faoro H."/>
            <person name="Cruz L.M."/>
            <person name="Battistoni F."/>
            <person name="De Souza E."/>
            <person name="Pedrosa F."/>
            <person name="Chen W.-M."/>
            <person name="Poole P.S."/>
            <person name="Dixon R.A."/>
            <person name="James E.K."/>
        </authorList>
    </citation>
    <scope>NUCLEOTIDE SEQUENCE [LARGE SCALE GENOMIC DNA]</scope>
    <source>
        <strain evidence="11 12">22Lin</strain>
    </source>
</reference>
<comment type="similarity">
    <text evidence="6">Belongs to the peptidase M48 family.</text>
</comment>
<keyword evidence="8" id="KW-0812">Transmembrane</keyword>
<evidence type="ECO:0000313" key="12">
    <source>
        <dbReference type="Proteomes" id="UP000648984"/>
    </source>
</evidence>
<keyword evidence="5 6" id="KW-0482">Metalloprotease</keyword>
<keyword evidence="3 6" id="KW-0378">Hydrolase</keyword>
<feature type="region of interest" description="Disordered" evidence="7">
    <location>
        <begin position="313"/>
        <end position="338"/>
    </location>
</feature>
<evidence type="ECO:0000256" key="2">
    <source>
        <dbReference type="ARBA" id="ARBA00022723"/>
    </source>
</evidence>
<sequence length="338" mass="36515">MRVEGRFFDGASSRGDCASVLVENGCARVEGEAGDELLSPVALDRVAFSSRIGNTPRFLRFPGGASFETPDNEAVDRLAAQRSPASGLVHRLESKLRYVVVGLVVSVAFVWGSVQWGVPALARIAAFSLPAAVNGHVDRVVLEILDRRLLKTSRLPEQEQARLLAAFAPLVKEAAQHQPVRVLFRDAADSIGANALALPAGSIIFTDQLVHLAQHDEELMGVVAHEIGHVRQRHALRSSIQASFMGLIATLVVGDISSVSSAIAALPVMLTELGYSRTFEREADQHAVEMLRRQGIDPQRFADILQRLDAPKDEKGGYLSTHPPTPERVRSILSGSGT</sequence>
<keyword evidence="1 6" id="KW-0645">Protease</keyword>
<dbReference type="Proteomes" id="UP000648984">
    <property type="component" value="Unassembled WGS sequence"/>
</dbReference>
<organism evidence="11 12">
    <name type="scientific">Aromatoleum diolicum</name>
    <dbReference type="NCBI Taxonomy" id="75796"/>
    <lineage>
        <taxon>Bacteria</taxon>
        <taxon>Pseudomonadati</taxon>
        <taxon>Pseudomonadota</taxon>
        <taxon>Betaproteobacteria</taxon>
        <taxon>Rhodocyclales</taxon>
        <taxon>Rhodocyclaceae</taxon>
        <taxon>Aromatoleum</taxon>
    </lineage>
</organism>
<dbReference type="EMBL" id="WTVQ01000028">
    <property type="protein sequence ID" value="NMG76215.1"/>
    <property type="molecule type" value="Genomic_DNA"/>
</dbReference>
<dbReference type="RefSeq" id="WP_169261361.1">
    <property type="nucleotide sequence ID" value="NZ_WTVQ01000028.1"/>
</dbReference>
<dbReference type="InterPro" id="IPR001915">
    <property type="entry name" value="Peptidase_M48"/>
</dbReference>
<keyword evidence="8" id="KW-1133">Transmembrane helix</keyword>
<dbReference type="InterPro" id="IPR051156">
    <property type="entry name" value="Mito/Outer_Membr_Metalloprot"/>
</dbReference>
<gene>
    <name evidence="11" type="ORF">GPA25_15740</name>
</gene>
<evidence type="ECO:0000259" key="9">
    <source>
        <dbReference type="Pfam" id="PF01435"/>
    </source>
</evidence>
<evidence type="ECO:0000256" key="5">
    <source>
        <dbReference type="ARBA" id="ARBA00023049"/>
    </source>
</evidence>
<accession>A0ABX1QE08</accession>
<evidence type="ECO:0000313" key="11">
    <source>
        <dbReference type="EMBL" id="NMG76215.1"/>
    </source>
</evidence>
<dbReference type="Pfam" id="PF01435">
    <property type="entry name" value="Peptidase_M48"/>
    <property type="match status" value="1"/>
</dbReference>
<keyword evidence="12" id="KW-1185">Reference proteome</keyword>
<evidence type="ECO:0000259" key="10">
    <source>
        <dbReference type="Pfam" id="PF23368"/>
    </source>
</evidence>
<name>A0ABX1QE08_9RHOO</name>
<dbReference type="CDD" id="cd07332">
    <property type="entry name" value="M48C_Oma1_like"/>
    <property type="match status" value="1"/>
</dbReference>
<evidence type="ECO:0000256" key="3">
    <source>
        <dbReference type="ARBA" id="ARBA00022801"/>
    </source>
</evidence>